<protein>
    <submittedName>
        <fullName evidence="1">Uncharacterized protein</fullName>
    </submittedName>
</protein>
<sequence>MIDEILKVALDAAEAKTEKDGWTVLPEGRTLTLHAAHEGVGLNVTRVEALLVTGALVRARTSKGDTFLVPAKAVFAVALEGGTKSGGARRAGFLG</sequence>
<gene>
    <name evidence="1" type="ORF">CMC5_048390</name>
</gene>
<reference evidence="1 2" key="1">
    <citation type="submission" date="2015-07" db="EMBL/GenBank/DDBJ databases">
        <title>Genome analysis of myxobacterium Chondromyces crocatus Cm c5 reveals a high potential for natural compound synthesis and the genetic basis for the loss of fruiting body formation.</title>
        <authorList>
            <person name="Zaburannyi N."/>
            <person name="Bunk B."/>
            <person name="Maier J."/>
            <person name="Overmann J."/>
            <person name="Mueller R."/>
        </authorList>
    </citation>
    <scope>NUCLEOTIDE SEQUENCE [LARGE SCALE GENOMIC DNA]</scope>
    <source>
        <strain evidence="1 2">Cm c5</strain>
    </source>
</reference>
<dbReference type="EMBL" id="CP012159">
    <property type="protein sequence ID" value="AKT40683.1"/>
    <property type="molecule type" value="Genomic_DNA"/>
</dbReference>
<organism evidence="1 2">
    <name type="scientific">Chondromyces crocatus</name>
    <dbReference type="NCBI Taxonomy" id="52"/>
    <lineage>
        <taxon>Bacteria</taxon>
        <taxon>Pseudomonadati</taxon>
        <taxon>Myxococcota</taxon>
        <taxon>Polyangia</taxon>
        <taxon>Polyangiales</taxon>
        <taxon>Polyangiaceae</taxon>
        <taxon>Chondromyces</taxon>
    </lineage>
</organism>
<dbReference type="OrthoDB" id="5523496at2"/>
<evidence type="ECO:0000313" key="2">
    <source>
        <dbReference type="Proteomes" id="UP000067626"/>
    </source>
</evidence>
<proteinExistence type="predicted"/>
<dbReference type="RefSeq" id="WP_050432584.1">
    <property type="nucleotide sequence ID" value="NZ_CP012159.1"/>
</dbReference>
<evidence type="ECO:0000313" key="1">
    <source>
        <dbReference type="EMBL" id="AKT40683.1"/>
    </source>
</evidence>
<accession>A0A0K1EJC5</accession>
<dbReference type="KEGG" id="ccro:CMC5_048390"/>
<keyword evidence="2" id="KW-1185">Reference proteome</keyword>
<dbReference type="STRING" id="52.CMC5_048390"/>
<name>A0A0K1EJC5_CHOCO</name>
<dbReference type="AlphaFoldDB" id="A0A0K1EJC5"/>
<dbReference type="Proteomes" id="UP000067626">
    <property type="component" value="Chromosome"/>
</dbReference>